<dbReference type="InterPro" id="IPR012644">
    <property type="entry name" value="CHP02300_FYDLN_acid"/>
</dbReference>
<sequence length="102" mass="11255">MSNPEWGVKRVCPETGKRFYDLNNSPIISPYTGKVVPLDSNDRRDDVTTAPLKSKAAPAKEEDDLLVDDEDAVEVDDELLEDDDEDTVALDDLADVASDDDD</sequence>
<keyword evidence="3" id="KW-1185">Reference proteome</keyword>
<evidence type="ECO:0000256" key="1">
    <source>
        <dbReference type="SAM" id="MobiDB-lite"/>
    </source>
</evidence>
<comment type="caution">
    <text evidence="2">The sequence shown here is derived from an EMBL/GenBank/DDBJ whole genome shotgun (WGS) entry which is preliminary data.</text>
</comment>
<proteinExistence type="predicted"/>
<organism evidence="2 3">
    <name type="scientific">Roseinatronobacter monicus</name>
    <dbReference type="NCBI Taxonomy" id="393481"/>
    <lineage>
        <taxon>Bacteria</taxon>
        <taxon>Pseudomonadati</taxon>
        <taxon>Pseudomonadota</taxon>
        <taxon>Alphaproteobacteria</taxon>
        <taxon>Rhodobacterales</taxon>
        <taxon>Paracoccaceae</taxon>
        <taxon>Roseinatronobacter</taxon>
    </lineage>
</organism>
<evidence type="ECO:0000313" key="2">
    <source>
        <dbReference type="EMBL" id="TQM92131.1"/>
    </source>
</evidence>
<dbReference type="AlphaFoldDB" id="A0A543KAM3"/>
<dbReference type="Pfam" id="PF09538">
    <property type="entry name" value="FYDLN_acid"/>
    <property type="match status" value="1"/>
</dbReference>
<dbReference type="NCBIfam" id="TIGR02300">
    <property type="entry name" value="FYDLN_acid"/>
    <property type="match status" value="1"/>
</dbReference>
<dbReference type="RefSeq" id="WP_142079886.1">
    <property type="nucleotide sequence ID" value="NZ_VFPT01000001.1"/>
</dbReference>
<feature type="region of interest" description="Disordered" evidence="1">
    <location>
        <begin position="30"/>
        <end position="102"/>
    </location>
</feature>
<dbReference type="Proteomes" id="UP000320582">
    <property type="component" value="Unassembled WGS sequence"/>
</dbReference>
<protein>
    <submittedName>
        <fullName evidence="2">Uncharacterized protein (TIGR02300 family)</fullName>
    </submittedName>
</protein>
<reference evidence="2 3" key="1">
    <citation type="submission" date="2019-06" db="EMBL/GenBank/DDBJ databases">
        <title>Genomic Encyclopedia of Archaeal and Bacterial Type Strains, Phase II (KMG-II): from individual species to whole genera.</title>
        <authorList>
            <person name="Goeker M."/>
        </authorList>
    </citation>
    <scope>NUCLEOTIDE SEQUENCE [LARGE SCALE GENOMIC DNA]</scope>
    <source>
        <strain evidence="2 3">DSM 18423</strain>
    </source>
</reference>
<feature type="compositionally biased region" description="Acidic residues" evidence="1">
    <location>
        <begin position="61"/>
        <end position="102"/>
    </location>
</feature>
<evidence type="ECO:0000313" key="3">
    <source>
        <dbReference type="Proteomes" id="UP000320582"/>
    </source>
</evidence>
<accession>A0A543KAM3</accession>
<name>A0A543KAM3_9RHOB</name>
<gene>
    <name evidence="2" type="ORF">BD293_0719</name>
</gene>
<dbReference type="EMBL" id="VFPT01000001">
    <property type="protein sequence ID" value="TQM92131.1"/>
    <property type="molecule type" value="Genomic_DNA"/>
</dbReference>
<dbReference type="OrthoDB" id="9815689at2"/>